<proteinExistence type="predicted"/>
<name>A0ABW7IZV6_9VIBR</name>
<keyword evidence="3" id="KW-1185">Reference proteome</keyword>
<feature type="transmembrane region" description="Helical" evidence="1">
    <location>
        <begin position="9"/>
        <end position="32"/>
    </location>
</feature>
<evidence type="ECO:0000256" key="1">
    <source>
        <dbReference type="SAM" id="Phobius"/>
    </source>
</evidence>
<dbReference type="RefSeq" id="WP_394608718.1">
    <property type="nucleotide sequence ID" value="NZ_JBIHSN010000003.1"/>
</dbReference>
<reference evidence="2 3" key="1">
    <citation type="submission" date="2024-10" db="EMBL/GenBank/DDBJ databases">
        <authorList>
            <person name="Yibar A."/>
            <person name="Saticioglu I.B."/>
            <person name="Duman M."/>
            <person name="Ajmi N."/>
            <person name="Gurler F."/>
            <person name="Ay H."/>
            <person name="Onuk E."/>
            <person name="Guler S."/>
            <person name="Romalde J.L."/>
        </authorList>
    </citation>
    <scope>NUCLEOTIDE SEQUENCE [LARGE SCALE GENOMIC DNA]</scope>
    <source>
        <strain evidence="2 3">14-MA-B</strain>
    </source>
</reference>
<comment type="caution">
    <text evidence="2">The sequence shown here is derived from an EMBL/GenBank/DDBJ whole genome shotgun (WGS) entry which is preliminary data.</text>
</comment>
<keyword evidence="1" id="KW-0472">Membrane</keyword>
<sequence length="40" mass="4418">MTIHIPEWILWLVGIPFGVLVLALALLGLYVFNSLPKGGR</sequence>
<organism evidence="2 3">
    <name type="scientific">Vibrio rumoiensis</name>
    <dbReference type="NCBI Taxonomy" id="76258"/>
    <lineage>
        <taxon>Bacteria</taxon>
        <taxon>Pseudomonadati</taxon>
        <taxon>Pseudomonadota</taxon>
        <taxon>Gammaproteobacteria</taxon>
        <taxon>Vibrionales</taxon>
        <taxon>Vibrionaceae</taxon>
        <taxon>Vibrio</taxon>
    </lineage>
</organism>
<protein>
    <submittedName>
        <fullName evidence="2">Uncharacterized protein</fullName>
    </submittedName>
</protein>
<dbReference type="EMBL" id="JBIHSN010000003">
    <property type="protein sequence ID" value="MFH0267207.1"/>
    <property type="molecule type" value="Genomic_DNA"/>
</dbReference>
<keyword evidence="1" id="KW-1133">Transmembrane helix</keyword>
<keyword evidence="1" id="KW-0812">Transmembrane</keyword>
<evidence type="ECO:0000313" key="2">
    <source>
        <dbReference type="EMBL" id="MFH0267207.1"/>
    </source>
</evidence>
<accession>A0ABW7IZV6</accession>
<dbReference type="Proteomes" id="UP001607151">
    <property type="component" value="Unassembled WGS sequence"/>
</dbReference>
<evidence type="ECO:0000313" key="3">
    <source>
        <dbReference type="Proteomes" id="UP001607151"/>
    </source>
</evidence>
<gene>
    <name evidence="2" type="ORF">ACGRQ9_17315</name>
</gene>